<keyword evidence="6" id="KW-1185">Reference proteome</keyword>
<evidence type="ECO:0000313" key="5">
    <source>
        <dbReference type="EMBL" id="SMP19044.1"/>
    </source>
</evidence>
<proteinExistence type="inferred from homology"/>
<evidence type="ECO:0000256" key="2">
    <source>
        <dbReference type="ARBA" id="ARBA00023239"/>
    </source>
</evidence>
<gene>
    <name evidence="4" type="primary">aroD</name>
    <name evidence="5" type="ORF">SAMN06265339_1665</name>
</gene>
<feature type="active site" description="Schiff-base intermediate with substrate" evidence="4">
    <location>
        <position position="160"/>
    </location>
</feature>
<dbReference type="InterPro" id="IPR001381">
    <property type="entry name" value="DHquinase_I"/>
</dbReference>
<feature type="binding site" evidence="4">
    <location>
        <position position="221"/>
    </location>
    <ligand>
        <name>3-dehydroquinate</name>
        <dbReference type="ChEBI" id="CHEBI:32364"/>
    </ligand>
</feature>
<dbReference type="SUPFAM" id="SSF51569">
    <property type="entry name" value="Aldolase"/>
    <property type="match status" value="1"/>
</dbReference>
<dbReference type="InterPro" id="IPR018508">
    <property type="entry name" value="3-dehydroquinate_DH_AS"/>
</dbReference>
<dbReference type="HAMAP" id="MF_00214">
    <property type="entry name" value="AroD"/>
    <property type="match status" value="1"/>
</dbReference>
<feature type="binding site" evidence="4">
    <location>
        <position position="198"/>
    </location>
    <ligand>
        <name>3-dehydroquinate</name>
        <dbReference type="ChEBI" id="CHEBI:32364"/>
    </ligand>
</feature>
<keyword evidence="3 4" id="KW-0704">Schiff base</keyword>
<organism evidence="5 6">
    <name type="scientific">Desulfurobacterium pacificum</name>
    <dbReference type="NCBI Taxonomy" id="240166"/>
    <lineage>
        <taxon>Bacteria</taxon>
        <taxon>Pseudomonadati</taxon>
        <taxon>Aquificota</taxon>
        <taxon>Aquificia</taxon>
        <taxon>Desulfurobacteriales</taxon>
        <taxon>Desulfurobacteriaceae</taxon>
        <taxon>Desulfurobacterium</taxon>
    </lineage>
</organism>
<feature type="binding site" evidence="4">
    <location>
        <position position="74"/>
    </location>
    <ligand>
        <name>3-dehydroquinate</name>
        <dbReference type="ChEBI" id="CHEBI:32364"/>
    </ligand>
</feature>
<keyword evidence="4" id="KW-0028">Amino-acid biosynthesis</keyword>
<sequence>MIRIGTVELGKKPVVVLSIDGGEEDKLDYARRLGVNLIEVRGDLVISKGVDLSGLNRVLDLIGDYGFYSVLTLRPEWEGGKLNCSEEERLQLFEKLVKHPSVGAVDVELRASILSDVRELAKREGKVLIVSYHDFEKTPPAEEIGGIFRRAVEAGADIVKLAFYGNSLSDVSRVCCVMNSIDYPKVFMVMGAVGKMTRVVGFHFGSLMTYTFLGKSVAPGQIPLEELKNLLEKFYNC</sequence>
<name>A0ABY1NVY5_9BACT</name>
<dbReference type="Proteomes" id="UP001157911">
    <property type="component" value="Unassembled WGS sequence"/>
</dbReference>
<feature type="binding site" evidence="4">
    <location>
        <position position="18"/>
    </location>
    <ligand>
        <name>3-dehydroquinate</name>
        <dbReference type="ChEBI" id="CHEBI:32364"/>
    </ligand>
</feature>
<evidence type="ECO:0000313" key="6">
    <source>
        <dbReference type="Proteomes" id="UP001157911"/>
    </source>
</evidence>
<dbReference type="NCBIfam" id="TIGR01093">
    <property type="entry name" value="aroD"/>
    <property type="match status" value="1"/>
</dbReference>
<reference evidence="5 6" key="1">
    <citation type="submission" date="2017-05" db="EMBL/GenBank/DDBJ databases">
        <authorList>
            <person name="Varghese N."/>
            <person name="Submissions S."/>
        </authorList>
    </citation>
    <scope>NUCLEOTIDE SEQUENCE [LARGE SCALE GENOMIC DNA]</scope>
    <source>
        <strain evidence="5 6">DSM 15522</strain>
    </source>
</reference>
<comment type="subunit">
    <text evidence="4">Homodimer.</text>
</comment>
<dbReference type="PROSITE" id="PS01028">
    <property type="entry name" value="DEHYDROQUINASE_I"/>
    <property type="match status" value="1"/>
</dbReference>
<dbReference type="PANTHER" id="PTHR43699:SF1">
    <property type="entry name" value="3-DEHYDROQUINATE DEHYDRATASE"/>
    <property type="match status" value="1"/>
</dbReference>
<dbReference type="CDD" id="cd00502">
    <property type="entry name" value="DHQase_I"/>
    <property type="match status" value="1"/>
</dbReference>
<evidence type="ECO:0000256" key="4">
    <source>
        <dbReference type="HAMAP-Rule" id="MF_00214"/>
    </source>
</evidence>
<comment type="catalytic activity">
    <reaction evidence="1 4">
        <text>3-dehydroquinate = 3-dehydroshikimate + H2O</text>
        <dbReference type="Rhea" id="RHEA:21096"/>
        <dbReference type="ChEBI" id="CHEBI:15377"/>
        <dbReference type="ChEBI" id="CHEBI:16630"/>
        <dbReference type="ChEBI" id="CHEBI:32364"/>
        <dbReference type="EC" id="4.2.1.10"/>
    </reaction>
</comment>
<dbReference type="Pfam" id="PF01487">
    <property type="entry name" value="DHquinase_I"/>
    <property type="match status" value="1"/>
</dbReference>
<dbReference type="EMBL" id="FXUB01000006">
    <property type="protein sequence ID" value="SMP19044.1"/>
    <property type="molecule type" value="Genomic_DNA"/>
</dbReference>
<comment type="caution">
    <text evidence="5">The sequence shown here is derived from an EMBL/GenBank/DDBJ whole genome shotgun (WGS) entry which is preliminary data.</text>
</comment>
<keyword evidence="4" id="KW-0057">Aromatic amino acid biosynthesis</keyword>
<comment type="similarity">
    <text evidence="4">Belongs to the type-I 3-dehydroquinase family.</text>
</comment>
<feature type="active site" description="Proton donor/acceptor" evidence="4">
    <location>
        <position position="133"/>
    </location>
</feature>
<dbReference type="InterPro" id="IPR013785">
    <property type="entry name" value="Aldolase_TIM"/>
</dbReference>
<comment type="caution">
    <text evidence="4">Lacks conserved residue(s) required for the propagation of feature annotation.</text>
</comment>
<keyword evidence="2 4" id="KW-0456">Lyase</keyword>
<dbReference type="EC" id="4.2.1.10" evidence="4"/>
<dbReference type="Gene3D" id="3.20.20.70">
    <property type="entry name" value="Aldolase class I"/>
    <property type="match status" value="1"/>
</dbReference>
<protein>
    <recommendedName>
        <fullName evidence="4">3-dehydroquinate dehydratase</fullName>
        <shortName evidence="4">3-dehydroquinase</shortName>
        <ecNumber evidence="4">4.2.1.10</ecNumber>
    </recommendedName>
    <alternativeName>
        <fullName evidence="4">Type I DHQase</fullName>
    </alternativeName>
    <alternativeName>
        <fullName evidence="4">Type I dehydroquinase</fullName>
        <shortName evidence="4">DHQ1</shortName>
    </alternativeName>
</protein>
<accession>A0ABY1NVY5</accession>
<dbReference type="PANTHER" id="PTHR43699">
    <property type="entry name" value="3-DEHYDROQUINATE DEHYDRATASE"/>
    <property type="match status" value="1"/>
</dbReference>
<evidence type="ECO:0000256" key="3">
    <source>
        <dbReference type="ARBA" id="ARBA00023270"/>
    </source>
</evidence>
<comment type="function">
    <text evidence="4">Involved in the third step of the chorismate pathway, which leads to the biosynthesis of aromatic amino acids. Catalyzes the cis-dehydration of 3-dehydroquinate (DHQ) and introduces the first double bond of the aromatic ring to yield 3-dehydroshikimate.</text>
</comment>
<dbReference type="RefSeq" id="WP_283401101.1">
    <property type="nucleotide sequence ID" value="NZ_FXUB01000006.1"/>
</dbReference>
<dbReference type="InterPro" id="IPR050146">
    <property type="entry name" value="Type-I_3-dehydroquinase"/>
</dbReference>
<comment type="pathway">
    <text evidence="4">Metabolic intermediate biosynthesis; chorismate biosynthesis; chorismate from D-erythrose 4-phosphate and phosphoenolpyruvate: step 3/7.</text>
</comment>
<evidence type="ECO:0000256" key="1">
    <source>
        <dbReference type="ARBA" id="ARBA00001864"/>
    </source>
</evidence>
<feature type="binding site" evidence="4">
    <location>
        <begin position="39"/>
        <end position="41"/>
    </location>
    <ligand>
        <name>3-dehydroquinate</name>
        <dbReference type="ChEBI" id="CHEBI:32364"/>
    </ligand>
</feature>